<sequence length="125" mass="13507">MYSHLAVTYTNKLWLASSQGQRPEGGSSNSNGQNHIHLLLNRGKVDIVVDPIPSLPLEEESPSTKTNKTGESSTGKEKNRNLNANSSSRFPNAIGMLICPAPGKIAPSPEKKGRREKVNSEKPGM</sequence>
<keyword evidence="3" id="KW-1185">Reference proteome</keyword>
<gene>
    <name evidence="2" type="ORF">CDAR_35801</name>
</gene>
<evidence type="ECO:0000313" key="3">
    <source>
        <dbReference type="Proteomes" id="UP001054837"/>
    </source>
</evidence>
<evidence type="ECO:0000313" key="2">
    <source>
        <dbReference type="EMBL" id="GIY67708.1"/>
    </source>
</evidence>
<dbReference type="AlphaFoldDB" id="A0AAV4VCH0"/>
<organism evidence="2 3">
    <name type="scientific">Caerostris darwini</name>
    <dbReference type="NCBI Taxonomy" id="1538125"/>
    <lineage>
        <taxon>Eukaryota</taxon>
        <taxon>Metazoa</taxon>
        <taxon>Ecdysozoa</taxon>
        <taxon>Arthropoda</taxon>
        <taxon>Chelicerata</taxon>
        <taxon>Arachnida</taxon>
        <taxon>Araneae</taxon>
        <taxon>Araneomorphae</taxon>
        <taxon>Entelegynae</taxon>
        <taxon>Araneoidea</taxon>
        <taxon>Araneidae</taxon>
        <taxon>Caerostris</taxon>
    </lineage>
</organism>
<dbReference type="Proteomes" id="UP001054837">
    <property type="component" value="Unassembled WGS sequence"/>
</dbReference>
<feature type="compositionally biased region" description="Polar residues" evidence="1">
    <location>
        <begin position="81"/>
        <end position="90"/>
    </location>
</feature>
<proteinExistence type="predicted"/>
<feature type="compositionally biased region" description="Polar residues" evidence="1">
    <location>
        <begin position="64"/>
        <end position="73"/>
    </location>
</feature>
<feature type="compositionally biased region" description="Polar residues" evidence="1">
    <location>
        <begin position="18"/>
        <end position="34"/>
    </location>
</feature>
<feature type="compositionally biased region" description="Basic and acidic residues" evidence="1">
    <location>
        <begin position="109"/>
        <end position="125"/>
    </location>
</feature>
<protein>
    <submittedName>
        <fullName evidence="2">Uncharacterized protein</fullName>
    </submittedName>
</protein>
<comment type="caution">
    <text evidence="2">The sequence shown here is derived from an EMBL/GenBank/DDBJ whole genome shotgun (WGS) entry which is preliminary data.</text>
</comment>
<reference evidence="2 3" key="1">
    <citation type="submission" date="2021-06" db="EMBL/GenBank/DDBJ databases">
        <title>Caerostris darwini draft genome.</title>
        <authorList>
            <person name="Kono N."/>
            <person name="Arakawa K."/>
        </authorList>
    </citation>
    <scope>NUCLEOTIDE SEQUENCE [LARGE SCALE GENOMIC DNA]</scope>
</reference>
<accession>A0AAV4VCH0</accession>
<feature type="region of interest" description="Disordered" evidence="1">
    <location>
        <begin position="18"/>
        <end position="37"/>
    </location>
</feature>
<dbReference type="EMBL" id="BPLQ01012768">
    <property type="protein sequence ID" value="GIY67708.1"/>
    <property type="molecule type" value="Genomic_DNA"/>
</dbReference>
<evidence type="ECO:0000256" key="1">
    <source>
        <dbReference type="SAM" id="MobiDB-lite"/>
    </source>
</evidence>
<name>A0AAV4VCH0_9ARAC</name>
<feature type="region of interest" description="Disordered" evidence="1">
    <location>
        <begin position="51"/>
        <end position="125"/>
    </location>
</feature>